<evidence type="ECO:0000256" key="1">
    <source>
        <dbReference type="ARBA" id="ARBA00005422"/>
    </source>
</evidence>
<dbReference type="InterPro" id="IPR001950">
    <property type="entry name" value="SUI1"/>
</dbReference>
<dbReference type="CDD" id="cd11566">
    <property type="entry name" value="eIF1_SUI1"/>
    <property type="match status" value="1"/>
</dbReference>
<sequence>MSLPNTEKDATHLAKDVQELNSAAPGETTHQEALLKATEGEKSDDEAATDTVADSKYNVTLDPFGTDADFGADPFAKDEKSKSSITVSGIHIRIQQRNARKSTTTLQGLPNEFDLKYMLKYFKKTFGCLGTVVNDKKYGKVIQLSGDQRDKLQDFLIEEKIARAKDIKVHGF</sequence>
<comment type="similarity">
    <text evidence="1">Belongs to the SUI1 family.</text>
</comment>
<feature type="domain" description="SUI1" evidence="3">
    <location>
        <begin position="90"/>
        <end position="160"/>
    </location>
</feature>
<dbReference type="SUPFAM" id="SSF55159">
    <property type="entry name" value="eIF1-like"/>
    <property type="match status" value="1"/>
</dbReference>
<dbReference type="Pfam" id="PF01253">
    <property type="entry name" value="SUI1"/>
    <property type="match status" value="1"/>
</dbReference>
<dbReference type="InterPro" id="IPR036877">
    <property type="entry name" value="SUI1_dom_sf"/>
</dbReference>
<dbReference type="EMBL" id="JANBUO010002416">
    <property type="protein sequence ID" value="KAJ2794760.1"/>
    <property type="molecule type" value="Genomic_DNA"/>
</dbReference>
<evidence type="ECO:0000313" key="4">
    <source>
        <dbReference type="EMBL" id="KAJ2794760.1"/>
    </source>
</evidence>
<organism evidence="4 5">
    <name type="scientific">Coemansia guatemalensis</name>
    <dbReference type="NCBI Taxonomy" id="2761395"/>
    <lineage>
        <taxon>Eukaryota</taxon>
        <taxon>Fungi</taxon>
        <taxon>Fungi incertae sedis</taxon>
        <taxon>Zoopagomycota</taxon>
        <taxon>Kickxellomycotina</taxon>
        <taxon>Kickxellomycetes</taxon>
        <taxon>Kickxellales</taxon>
        <taxon>Kickxellaceae</taxon>
        <taxon>Coemansia</taxon>
    </lineage>
</organism>
<dbReference type="AlphaFoldDB" id="A0A9W8HWJ2"/>
<reference evidence="4" key="1">
    <citation type="submission" date="2022-07" db="EMBL/GenBank/DDBJ databases">
        <title>Phylogenomic reconstructions and comparative analyses of Kickxellomycotina fungi.</title>
        <authorList>
            <person name="Reynolds N.K."/>
            <person name="Stajich J.E."/>
            <person name="Barry K."/>
            <person name="Grigoriev I.V."/>
            <person name="Crous P."/>
            <person name="Smith M.E."/>
        </authorList>
    </citation>
    <scope>NUCLEOTIDE SEQUENCE</scope>
    <source>
        <strain evidence="4">NRRL 1565</strain>
    </source>
</reference>
<name>A0A9W8HWJ2_9FUNG</name>
<dbReference type="PROSITE" id="PS50296">
    <property type="entry name" value="SUI1"/>
    <property type="match status" value="1"/>
</dbReference>
<proteinExistence type="inferred from homology"/>
<evidence type="ECO:0000256" key="2">
    <source>
        <dbReference type="ARBA" id="ARBA00022917"/>
    </source>
</evidence>
<comment type="caution">
    <text evidence="4">The sequence shown here is derived from an EMBL/GenBank/DDBJ whole genome shotgun (WGS) entry which is preliminary data.</text>
</comment>
<dbReference type="InterPro" id="IPR005874">
    <property type="entry name" value="SUI1_euk"/>
</dbReference>
<keyword evidence="4" id="KW-0396">Initiation factor</keyword>
<accession>A0A9W8HWJ2</accession>
<dbReference type="Proteomes" id="UP001140094">
    <property type="component" value="Unassembled WGS sequence"/>
</dbReference>
<evidence type="ECO:0000313" key="5">
    <source>
        <dbReference type="Proteomes" id="UP001140094"/>
    </source>
</evidence>
<keyword evidence="2" id="KW-0648">Protein biosynthesis</keyword>
<protein>
    <submittedName>
        <fullName evidence="4">Eukaryotic translation initiation factor eIF-1</fullName>
    </submittedName>
</protein>
<gene>
    <name evidence="4" type="primary">SUI1_2</name>
    <name evidence="4" type="ORF">H4R20_006120</name>
</gene>
<keyword evidence="5" id="KW-1185">Reference proteome</keyword>
<dbReference type="Gene3D" id="3.30.780.10">
    <property type="entry name" value="SUI1-like domain"/>
    <property type="match status" value="1"/>
</dbReference>
<evidence type="ECO:0000259" key="3">
    <source>
        <dbReference type="PROSITE" id="PS50296"/>
    </source>
</evidence>
<dbReference type="OrthoDB" id="10248435at2759"/>
<dbReference type="PANTHER" id="PTHR10388">
    <property type="entry name" value="EUKARYOTIC TRANSLATION INITIATION FACTOR SUI1"/>
    <property type="match status" value="1"/>
</dbReference>
<dbReference type="GO" id="GO:0003743">
    <property type="term" value="F:translation initiation factor activity"/>
    <property type="evidence" value="ECO:0007669"/>
    <property type="project" value="UniProtKB-KW"/>
</dbReference>